<dbReference type="Pfam" id="PF13517">
    <property type="entry name" value="FG-GAP_3"/>
    <property type="match status" value="3"/>
</dbReference>
<reference evidence="7" key="1">
    <citation type="submission" date="2022-09" db="EMBL/GenBank/DDBJ databases">
        <title>Aureispira anguillicida sp. nov., isolated from Leptocephalus of Japanese eel Anguilla japonica.</title>
        <authorList>
            <person name="Yuasa K."/>
            <person name="Mekata T."/>
            <person name="Ikunari K."/>
        </authorList>
    </citation>
    <scope>NUCLEOTIDE SEQUENCE</scope>
    <source>
        <strain evidence="7">EL160426</strain>
    </source>
</reference>
<dbReference type="SUPFAM" id="SSF81296">
    <property type="entry name" value="E set domains"/>
    <property type="match status" value="2"/>
</dbReference>
<dbReference type="EMBL" id="AP026867">
    <property type="protein sequence ID" value="BDS10700.1"/>
    <property type="molecule type" value="Genomic_DNA"/>
</dbReference>
<evidence type="ECO:0000259" key="6">
    <source>
        <dbReference type="Pfam" id="PF18962"/>
    </source>
</evidence>
<proteinExistence type="predicted"/>
<dbReference type="RefSeq" id="WP_264791973.1">
    <property type="nucleotide sequence ID" value="NZ_AP026867.1"/>
</dbReference>
<dbReference type="InterPro" id="IPR013517">
    <property type="entry name" value="FG-GAP"/>
</dbReference>
<dbReference type="Gene3D" id="2.30.30.100">
    <property type="match status" value="1"/>
</dbReference>
<evidence type="ECO:0000256" key="3">
    <source>
        <dbReference type="ARBA" id="ARBA00023180"/>
    </source>
</evidence>
<protein>
    <submittedName>
        <fullName evidence="7">T9SS type A sorting domain-containing protein</fullName>
    </submittedName>
</protein>
<keyword evidence="8" id="KW-1185">Reference proteome</keyword>
<dbReference type="SMART" id="SM00191">
    <property type="entry name" value="Int_alpha"/>
    <property type="match status" value="6"/>
</dbReference>
<evidence type="ECO:0000313" key="8">
    <source>
        <dbReference type="Proteomes" id="UP001060919"/>
    </source>
</evidence>
<keyword evidence="1 4" id="KW-0732">Signal</keyword>
<dbReference type="InterPro" id="IPR014756">
    <property type="entry name" value="Ig_E-set"/>
</dbReference>
<dbReference type="PANTHER" id="PTHR46580:SF4">
    <property type="entry name" value="ATP_GTP-BINDING PROTEIN"/>
    <property type="match status" value="1"/>
</dbReference>
<feature type="domain" description="IPT/TIG" evidence="5">
    <location>
        <begin position="21"/>
        <end position="85"/>
    </location>
</feature>
<feature type="domain" description="IPT/TIG" evidence="5">
    <location>
        <begin position="473"/>
        <end position="545"/>
    </location>
</feature>
<name>A0A915YCS0_9BACT</name>
<dbReference type="InterPro" id="IPR002909">
    <property type="entry name" value="IPT_dom"/>
</dbReference>
<dbReference type="Proteomes" id="UP001060919">
    <property type="component" value="Chromosome"/>
</dbReference>
<evidence type="ECO:0000256" key="1">
    <source>
        <dbReference type="ARBA" id="ARBA00022729"/>
    </source>
</evidence>
<dbReference type="NCBIfam" id="TIGR04183">
    <property type="entry name" value="Por_Secre_tail"/>
    <property type="match status" value="1"/>
</dbReference>
<dbReference type="Pfam" id="PF18962">
    <property type="entry name" value="Por_Secre_tail"/>
    <property type="match status" value="1"/>
</dbReference>
<dbReference type="Gene3D" id="2.60.40.10">
    <property type="entry name" value="Immunoglobulins"/>
    <property type="match status" value="2"/>
</dbReference>
<dbReference type="Pfam" id="PF01839">
    <property type="entry name" value="FG-GAP"/>
    <property type="match status" value="1"/>
</dbReference>
<feature type="signal peptide" evidence="4">
    <location>
        <begin position="1"/>
        <end position="19"/>
    </location>
</feature>
<evidence type="ECO:0000256" key="4">
    <source>
        <dbReference type="SAM" id="SignalP"/>
    </source>
</evidence>
<feature type="chain" id="PRO_5037218122" evidence="4">
    <location>
        <begin position="20"/>
        <end position="711"/>
    </location>
</feature>
<sequence>MKKIFLIACYFIISVATFAQPNITMFSPSSGEVGSAVVITGTGFSTILNQNIVFFGATQATVTTASTTSLTVIVPHGATHQYISITNLADSLTTYSAQPFNVTLLGSLNLTPQQSLSASFRPVEVSVGDLDGDGKPDLAVANYSANSVSVFRNTSIIGTVTFAPKVNFTTGDYPSSVSIGDINGDGKPDLVVANNDDGDISIFRNTSTVGIVNFDAKVDFSIGGGDPVSVRIGDIDKDGKPDLVVISRFSNKVSILRNTTSQGSISFATSVNFSTGIGASNPRSVRIGDIDGDGKPDLAIASPAIDAISVFQNTSTIGIVSFASKIDIPTGDFPIGVGMGDIDGDGKPDLAAANYNDNTVSILRNTSTSGSTSFASKVDFATGDNPFSIKIGDIDGDGKPDLAIPNVSDNTVSLLKNNSSLGMINLGSKIDLTTAREPKSAGIADLDGDGRPDLVVTNYYLFEVSVFRQIKFPVITSFTPSVGCEYTNEVVIKGGNFTGATDVTFGGVNALYFSVDSSTQITALIGRDSTGVISVTTGDGTASSVDTFRMNTPPSITTSTNGLVISADQNNATYQWIDCSDSSLILGATNQDYTVTVDGNYAVIVTLNDCSGTSLCVNMIDVSIENIFNDRIFSIYPNPFKTKTTFLLDNDGNPATFIVYNTFGKVVWETTNVVKRETVFDQGNLPNGVYFVHLIDQGKKVIAIRKIVLAN</sequence>
<gene>
    <name evidence="7" type="ORF">AsAng_0014090</name>
</gene>
<dbReference type="KEGG" id="aup:AsAng_0014090"/>
<dbReference type="InterPro" id="IPR026444">
    <property type="entry name" value="Secre_tail"/>
</dbReference>
<dbReference type="PANTHER" id="PTHR46580">
    <property type="entry name" value="SENSOR KINASE-RELATED"/>
    <property type="match status" value="1"/>
</dbReference>
<dbReference type="SUPFAM" id="SSF69318">
    <property type="entry name" value="Integrin alpha N-terminal domain"/>
    <property type="match status" value="1"/>
</dbReference>
<feature type="domain" description="Secretion system C-terminal sorting" evidence="6">
    <location>
        <begin position="635"/>
        <end position="707"/>
    </location>
</feature>
<keyword evidence="3" id="KW-0325">Glycoprotein</keyword>
<keyword evidence="2" id="KW-0677">Repeat</keyword>
<evidence type="ECO:0000313" key="7">
    <source>
        <dbReference type="EMBL" id="BDS10700.1"/>
    </source>
</evidence>
<dbReference type="Pfam" id="PF01833">
    <property type="entry name" value="TIG"/>
    <property type="match status" value="2"/>
</dbReference>
<dbReference type="InterPro" id="IPR028994">
    <property type="entry name" value="Integrin_alpha_N"/>
</dbReference>
<dbReference type="AlphaFoldDB" id="A0A915YCS0"/>
<dbReference type="Gene3D" id="2.130.10.130">
    <property type="entry name" value="Integrin alpha, N-terminal"/>
    <property type="match status" value="2"/>
</dbReference>
<evidence type="ECO:0000259" key="5">
    <source>
        <dbReference type="Pfam" id="PF01833"/>
    </source>
</evidence>
<evidence type="ECO:0000256" key="2">
    <source>
        <dbReference type="ARBA" id="ARBA00022737"/>
    </source>
</evidence>
<dbReference type="InterPro" id="IPR013783">
    <property type="entry name" value="Ig-like_fold"/>
</dbReference>
<dbReference type="InterPro" id="IPR013519">
    <property type="entry name" value="Int_alpha_beta-p"/>
</dbReference>
<accession>A0A915YCS0</accession>
<organism evidence="7 8">
    <name type="scientific">Aureispira anguillae</name>
    <dbReference type="NCBI Taxonomy" id="2864201"/>
    <lineage>
        <taxon>Bacteria</taxon>
        <taxon>Pseudomonadati</taxon>
        <taxon>Bacteroidota</taxon>
        <taxon>Saprospiria</taxon>
        <taxon>Saprospirales</taxon>
        <taxon>Saprospiraceae</taxon>
        <taxon>Aureispira</taxon>
    </lineage>
</organism>